<feature type="transmembrane region" description="Helical" evidence="4">
    <location>
        <begin position="308"/>
        <end position="328"/>
    </location>
</feature>
<dbReference type="GO" id="GO:0046872">
    <property type="term" value="F:metal ion binding"/>
    <property type="evidence" value="ECO:0007669"/>
    <property type="project" value="UniProtKB-KW"/>
</dbReference>
<evidence type="ECO:0000313" key="5">
    <source>
        <dbReference type="EMBL" id="ATV51767.1"/>
    </source>
</evidence>
<dbReference type="InterPro" id="IPR050748">
    <property type="entry name" value="Glycosyltrans_8_dom-fam"/>
</dbReference>
<accession>A0A2D3N8P3</accession>
<dbReference type="InterPro" id="IPR029044">
    <property type="entry name" value="Nucleotide-diphossugar_trans"/>
</dbReference>
<keyword evidence="4" id="KW-1133">Transmembrane helix</keyword>
<sequence length="346" mass="41390">MKEINLYNVTCNTDDNYVQHCCVMLCSLFENNKDISFHIHILTHNLSHKSTDILEKLVIRYHHKITIYTVDESKLEGVVFRKNRPLTKAAYYRVLLPEILDISIEKILYLDCDIVVVGEVKELFEFDLTEYALAACEDPAPYTSLHRRQLNMALDSKAFCSGVMMINLMYWRDHAATEKLLTYSKKERGEVYLHDQDSLNYVFKGKWLKLAYKWNKTPLSIVPLDADQKKFDMDEFLNHPIILHYASPLKPWSNVWFPEKKEYVRYLALSQYPDPKIQKISIMKRVFYYKNIFRYFANRYLRPFIPRFIEIILVDILILLRLIYILIFKPRKLNKILFNIWLSRYK</sequence>
<dbReference type="Gene3D" id="3.90.550.10">
    <property type="entry name" value="Spore Coat Polysaccharide Biosynthesis Protein SpsA, Chain A"/>
    <property type="match status" value="1"/>
</dbReference>
<gene>
    <name evidence="5" type="ORF">CTM50_00930</name>
</gene>
<evidence type="ECO:0000256" key="2">
    <source>
        <dbReference type="ARBA" id="ARBA00022679"/>
    </source>
</evidence>
<organism evidence="5 6">
    <name type="scientific">Prevotella intermedia</name>
    <dbReference type="NCBI Taxonomy" id="28131"/>
    <lineage>
        <taxon>Bacteria</taxon>
        <taxon>Pseudomonadati</taxon>
        <taxon>Bacteroidota</taxon>
        <taxon>Bacteroidia</taxon>
        <taxon>Bacteroidales</taxon>
        <taxon>Prevotellaceae</taxon>
        <taxon>Prevotella</taxon>
    </lineage>
</organism>
<dbReference type="EMBL" id="CP024696">
    <property type="protein sequence ID" value="ATV51767.1"/>
    <property type="molecule type" value="Genomic_DNA"/>
</dbReference>
<dbReference type="RefSeq" id="WP_100022430.1">
    <property type="nucleotide sequence ID" value="NZ_CP024696.1"/>
</dbReference>
<dbReference type="GO" id="GO:0016757">
    <property type="term" value="F:glycosyltransferase activity"/>
    <property type="evidence" value="ECO:0007669"/>
    <property type="project" value="UniProtKB-KW"/>
</dbReference>
<dbReference type="PANTHER" id="PTHR13778:SF47">
    <property type="entry name" value="LIPOPOLYSACCHARIDE 1,3-GALACTOSYLTRANSFERASE"/>
    <property type="match status" value="1"/>
</dbReference>
<name>A0A2D3N8P3_PREIN</name>
<evidence type="ECO:0000256" key="3">
    <source>
        <dbReference type="ARBA" id="ARBA00022723"/>
    </source>
</evidence>
<keyword evidence="1" id="KW-0328">Glycosyltransferase</keyword>
<dbReference type="AlphaFoldDB" id="A0A2D3N8P3"/>
<evidence type="ECO:0000313" key="6">
    <source>
        <dbReference type="Proteomes" id="UP000229323"/>
    </source>
</evidence>
<proteinExistence type="predicted"/>
<keyword evidence="4" id="KW-0812">Transmembrane</keyword>
<protein>
    <submittedName>
        <fullName evidence="5">Glycosyltransferase family 8 protein</fullName>
    </submittedName>
</protein>
<keyword evidence="4" id="KW-0472">Membrane</keyword>
<dbReference type="CDD" id="cd04194">
    <property type="entry name" value="GT8_A4GalT_like"/>
    <property type="match status" value="1"/>
</dbReference>
<keyword evidence="2 5" id="KW-0808">Transferase</keyword>
<reference evidence="5 6" key="1">
    <citation type="submission" date="2017-11" db="EMBL/GenBank/DDBJ databases">
        <title>Genome sequencing of Prevotella intermedia KCOM 2033.</title>
        <authorList>
            <person name="Kook J.-K."/>
            <person name="Park S.-N."/>
            <person name="Lim Y.K."/>
        </authorList>
    </citation>
    <scope>NUCLEOTIDE SEQUENCE [LARGE SCALE GENOMIC DNA]</scope>
    <source>
        <strain evidence="5 6">KCOM 2033</strain>
    </source>
</reference>
<dbReference type="PANTHER" id="PTHR13778">
    <property type="entry name" value="GLYCOSYLTRANSFERASE 8 DOMAIN-CONTAINING PROTEIN"/>
    <property type="match status" value="1"/>
</dbReference>
<dbReference type="Proteomes" id="UP000229323">
    <property type="component" value="Chromosome"/>
</dbReference>
<keyword evidence="3" id="KW-0479">Metal-binding</keyword>
<evidence type="ECO:0000256" key="1">
    <source>
        <dbReference type="ARBA" id="ARBA00022676"/>
    </source>
</evidence>
<dbReference type="SUPFAM" id="SSF53448">
    <property type="entry name" value="Nucleotide-diphospho-sugar transferases"/>
    <property type="match status" value="1"/>
</dbReference>
<evidence type="ECO:0000256" key="4">
    <source>
        <dbReference type="SAM" id="Phobius"/>
    </source>
</evidence>
<dbReference type="InterPro" id="IPR002495">
    <property type="entry name" value="Glyco_trans_8"/>
</dbReference>
<dbReference type="Pfam" id="PF01501">
    <property type="entry name" value="Glyco_transf_8"/>
    <property type="match status" value="1"/>
</dbReference>